<name>A0AB33T8V9_9MYCO</name>
<accession>A0AB33T8V9</accession>
<dbReference type="NCBIfam" id="TIGR01554">
    <property type="entry name" value="major_cap_HK97"/>
    <property type="match status" value="1"/>
</dbReference>
<dbReference type="Gene3D" id="3.30.2400.10">
    <property type="entry name" value="Major capsid protein gp5"/>
    <property type="match status" value="1"/>
</dbReference>
<evidence type="ECO:0000313" key="3">
    <source>
        <dbReference type="EMBL" id="CPT68840.1"/>
    </source>
</evidence>
<dbReference type="RefSeq" id="WP_017206704.1">
    <property type="nucleotide sequence ID" value="NZ_CSUW01000018.1"/>
</dbReference>
<evidence type="ECO:0000259" key="2">
    <source>
        <dbReference type="Pfam" id="PF05065"/>
    </source>
</evidence>
<feature type="domain" description="Phage capsid-like C-terminal" evidence="2">
    <location>
        <begin position="57"/>
        <end position="271"/>
    </location>
</feature>
<evidence type="ECO:0000256" key="1">
    <source>
        <dbReference type="ARBA" id="ARBA00004328"/>
    </source>
</evidence>
<proteinExistence type="predicted"/>
<protein>
    <submittedName>
        <fullName evidence="3">Phage major capsid protein, HK97</fullName>
    </submittedName>
</protein>
<organism evidence="3 4">
    <name type="scientific">Mycobacteroides abscessus</name>
    <dbReference type="NCBI Taxonomy" id="36809"/>
    <lineage>
        <taxon>Bacteria</taxon>
        <taxon>Bacillati</taxon>
        <taxon>Actinomycetota</taxon>
        <taxon>Actinomycetes</taxon>
        <taxon>Mycobacteriales</taxon>
        <taxon>Mycobacteriaceae</taxon>
        <taxon>Mycobacteroides</taxon>
    </lineage>
</organism>
<evidence type="ECO:0000313" key="4">
    <source>
        <dbReference type="Proteomes" id="UP000038487"/>
    </source>
</evidence>
<dbReference type="EMBL" id="CSUW01000018">
    <property type="protein sequence ID" value="CPT68840.1"/>
    <property type="molecule type" value="Genomic_DNA"/>
</dbReference>
<dbReference type="SUPFAM" id="SSF56563">
    <property type="entry name" value="Major capsid protein gp5"/>
    <property type="match status" value="1"/>
</dbReference>
<dbReference type="Pfam" id="PF05065">
    <property type="entry name" value="Phage_capsid"/>
    <property type="match status" value="1"/>
</dbReference>
<reference evidence="3 4" key="1">
    <citation type="submission" date="2015-03" db="EMBL/GenBank/DDBJ databases">
        <authorList>
            <consortium name="Pathogen Informatics"/>
            <person name="Murphy D."/>
        </authorList>
    </citation>
    <scope>NUCLEOTIDE SEQUENCE [LARGE SCALE GENOMIC DNA]</scope>
    <source>
        <strain evidence="3 4">PAP036</strain>
    </source>
</reference>
<dbReference type="InterPro" id="IPR054612">
    <property type="entry name" value="Phage_capsid-like_C"/>
</dbReference>
<dbReference type="Gene3D" id="3.30.2320.10">
    <property type="entry name" value="hypothetical protein PF0899 domain"/>
    <property type="match status" value="1"/>
</dbReference>
<dbReference type="AlphaFoldDB" id="A0AB33T8V9"/>
<dbReference type="InterPro" id="IPR024455">
    <property type="entry name" value="Phage_capsid"/>
</dbReference>
<comment type="caution">
    <text evidence="3">The sequence shown here is derived from an EMBL/GenBank/DDBJ whole genome shotgun (WGS) entry which is preliminary data.</text>
</comment>
<comment type="subcellular location">
    <subcellularLocation>
        <location evidence="1">Virion</location>
    </subcellularLocation>
</comment>
<gene>
    <name evidence="3" type="ORF">ERS075527_05266</name>
</gene>
<sequence length="279" mass="29859">MAFTATTGNSASAWRPDLFTFDASDAIPEALIINYTNIRGAIEGDEPALRVAFCVDDDADFVDEGAEIEESAPALNEAVVYTRKIAQLIRITREQYRQAGTDTELARSVERAMTKKADNALLAQLAPVAPDVAPATGLTHWPGQVTQTGVSDNLDKLIDLEAAVRSNGAEPTAWIMAPDTWAALRKIKQTTDSAVSILGAGTNDAKPMVLSIPVEINNQMPAKTGLLIDKDAVVSAVSQLEIATSADTYFSSDSVAVRATWRTGHTVPRPDRLGTFTLT</sequence>
<dbReference type="Proteomes" id="UP000038487">
    <property type="component" value="Unassembled WGS sequence"/>
</dbReference>